<keyword evidence="3" id="KW-0677">Repeat</keyword>
<dbReference type="KEGG" id="poc:NCTC13071_00980"/>
<evidence type="ECO:0000256" key="6">
    <source>
        <dbReference type="RuleBase" id="RU367021"/>
    </source>
</evidence>
<protein>
    <recommendedName>
        <fullName evidence="6">Acetyltransferase</fullName>
        <ecNumber evidence="6">2.3.1.-</ecNumber>
    </recommendedName>
</protein>
<dbReference type="InterPro" id="IPR001451">
    <property type="entry name" value="Hexapep"/>
</dbReference>
<name>A0A448L4S8_9BACT</name>
<evidence type="ECO:0000256" key="2">
    <source>
        <dbReference type="ARBA" id="ARBA00022679"/>
    </source>
</evidence>
<dbReference type="Gene3D" id="2.160.10.10">
    <property type="entry name" value="Hexapeptide repeat proteins"/>
    <property type="match status" value="1"/>
</dbReference>
<dbReference type="PANTHER" id="PTHR43017:SF1">
    <property type="entry name" value="ACETYLTRANSFERASE YJL218W-RELATED"/>
    <property type="match status" value="1"/>
</dbReference>
<feature type="domain" description="Maltose/galactoside acetyltransferase" evidence="7">
    <location>
        <begin position="5"/>
        <end position="59"/>
    </location>
</feature>
<dbReference type="SUPFAM" id="SSF51161">
    <property type="entry name" value="Trimeric LpxA-like enzymes"/>
    <property type="match status" value="1"/>
</dbReference>
<reference evidence="8 9" key="1">
    <citation type="submission" date="2018-12" db="EMBL/GenBank/DDBJ databases">
        <authorList>
            <consortium name="Pathogen Informatics"/>
        </authorList>
    </citation>
    <scope>NUCLEOTIDE SEQUENCE [LARGE SCALE GENOMIC DNA]</scope>
    <source>
        <strain evidence="8 9">NCTC13071</strain>
    </source>
</reference>
<comment type="similarity">
    <text evidence="1 6">Belongs to the transferase hexapeptide repeat family.</text>
</comment>
<dbReference type="EMBL" id="LR134384">
    <property type="protein sequence ID" value="VEH14994.1"/>
    <property type="molecule type" value="Genomic_DNA"/>
</dbReference>
<evidence type="ECO:0000259" key="7">
    <source>
        <dbReference type="SMART" id="SM01266"/>
    </source>
</evidence>
<dbReference type="InterPro" id="IPR011004">
    <property type="entry name" value="Trimer_LpxA-like_sf"/>
</dbReference>
<evidence type="ECO:0000256" key="5">
    <source>
        <dbReference type="ARBA" id="ARBA00055587"/>
    </source>
</evidence>
<evidence type="ECO:0000256" key="1">
    <source>
        <dbReference type="ARBA" id="ARBA00007274"/>
    </source>
</evidence>
<organism evidence="8 9">
    <name type="scientific">Segatella oris</name>
    <dbReference type="NCBI Taxonomy" id="28135"/>
    <lineage>
        <taxon>Bacteria</taxon>
        <taxon>Pseudomonadati</taxon>
        <taxon>Bacteroidota</taxon>
        <taxon>Bacteroidia</taxon>
        <taxon>Bacteroidales</taxon>
        <taxon>Prevotellaceae</taxon>
        <taxon>Segatella</taxon>
    </lineage>
</organism>
<dbReference type="InterPro" id="IPR024688">
    <property type="entry name" value="Mac_dom"/>
</dbReference>
<evidence type="ECO:0000313" key="8">
    <source>
        <dbReference type="EMBL" id="VEH14994.1"/>
    </source>
</evidence>
<keyword evidence="4 6" id="KW-0012">Acyltransferase</keyword>
<dbReference type="CDD" id="cd03357">
    <property type="entry name" value="LbH_MAT_GAT"/>
    <property type="match status" value="1"/>
</dbReference>
<dbReference type="PANTHER" id="PTHR43017">
    <property type="entry name" value="GALACTOSIDE O-ACETYLTRANSFERASE"/>
    <property type="match status" value="1"/>
</dbReference>
<evidence type="ECO:0000256" key="4">
    <source>
        <dbReference type="ARBA" id="ARBA00023315"/>
    </source>
</evidence>
<dbReference type="SMART" id="SM01266">
    <property type="entry name" value="Mac"/>
    <property type="match status" value="1"/>
</dbReference>
<proteinExistence type="inferred from homology"/>
<sequence length="196" mass="21385">MNNEWNKMLKGEPYDALNAEILDLLFKTKDRIRQYNQLPPSDNESRETAVRAILGSCGEHPIVNSPFYCDYGCNIHVGDHFFSNFNLTILDEAMVTIGNHAYIGPNVSLYTACHPTDPVERRKGTEWAKPITIGNDVWIGGNVTVLPGITIGNGCTIGAGSVVTSDIPDGSIAVGNPCRVIKTIAYSPTDDTETEI</sequence>
<evidence type="ECO:0000256" key="3">
    <source>
        <dbReference type="ARBA" id="ARBA00022737"/>
    </source>
</evidence>
<dbReference type="GeneID" id="85011847"/>
<accession>A0A448L4S8</accession>
<dbReference type="InterPro" id="IPR039369">
    <property type="entry name" value="LacA-like"/>
</dbReference>
<dbReference type="EC" id="2.3.1.-" evidence="6"/>
<keyword evidence="2 6" id="KW-0808">Transferase</keyword>
<gene>
    <name evidence="8" type="primary">lacA</name>
    <name evidence="8" type="ORF">NCTC13071_00980</name>
</gene>
<dbReference type="Proteomes" id="UP000274578">
    <property type="component" value="Chromosome 1"/>
</dbReference>
<dbReference type="Pfam" id="PF12464">
    <property type="entry name" value="Mac"/>
    <property type="match status" value="1"/>
</dbReference>
<comment type="function">
    <text evidence="5">Acetyltransferase implicated in the O-acetylation of Nod factors.</text>
</comment>
<dbReference type="GO" id="GO:0008870">
    <property type="term" value="F:galactoside O-acetyltransferase activity"/>
    <property type="evidence" value="ECO:0007669"/>
    <property type="project" value="TreeGrafter"/>
</dbReference>
<dbReference type="RefSeq" id="WP_004378426.1">
    <property type="nucleotide sequence ID" value="NZ_CAUQRS010000005.1"/>
</dbReference>
<evidence type="ECO:0000313" key="9">
    <source>
        <dbReference type="Proteomes" id="UP000274578"/>
    </source>
</evidence>
<dbReference type="Pfam" id="PF00132">
    <property type="entry name" value="Hexapep"/>
    <property type="match status" value="1"/>
</dbReference>
<dbReference type="FunFam" id="2.160.10.10:FF:000025">
    <property type="entry name" value="Hexapeptide-repeat containing-acetyltransferase"/>
    <property type="match status" value="1"/>
</dbReference>
<dbReference type="AlphaFoldDB" id="A0A448L4S8"/>